<sequence length="62" mass="7112">MQAYLVIEDKDEEEVKRVTLDDRGKSKNYQKFGAGQFDRKNGGDSVVVSVYYDLDEFSELEG</sequence>
<evidence type="ECO:0000313" key="1">
    <source>
        <dbReference type="EMBL" id="QJA65891.1"/>
    </source>
</evidence>
<gene>
    <name evidence="2" type="ORF">MM415A00434_0014</name>
    <name evidence="1" type="ORF">MM415B00370_0009</name>
</gene>
<name>A0A6M3JA08_9ZZZZ</name>
<protein>
    <submittedName>
        <fullName evidence="1">Uncharacterized protein</fullName>
    </submittedName>
</protein>
<dbReference type="EMBL" id="MT141546">
    <property type="protein sequence ID" value="QJA65891.1"/>
    <property type="molecule type" value="Genomic_DNA"/>
</dbReference>
<reference evidence="1" key="1">
    <citation type="submission" date="2020-03" db="EMBL/GenBank/DDBJ databases">
        <title>The deep terrestrial virosphere.</title>
        <authorList>
            <person name="Holmfeldt K."/>
            <person name="Nilsson E."/>
            <person name="Simone D."/>
            <person name="Lopez-Fernandez M."/>
            <person name="Wu X."/>
            <person name="de Brujin I."/>
            <person name="Lundin D."/>
            <person name="Andersson A."/>
            <person name="Bertilsson S."/>
            <person name="Dopson M."/>
        </authorList>
    </citation>
    <scope>NUCLEOTIDE SEQUENCE</scope>
    <source>
        <strain evidence="2">MM415A00434</strain>
        <strain evidence="1">MM415B00370</strain>
    </source>
</reference>
<dbReference type="AlphaFoldDB" id="A0A6M3JA08"/>
<proteinExistence type="predicted"/>
<accession>A0A6M3JA08</accession>
<organism evidence="1">
    <name type="scientific">viral metagenome</name>
    <dbReference type="NCBI Taxonomy" id="1070528"/>
    <lineage>
        <taxon>unclassified sequences</taxon>
        <taxon>metagenomes</taxon>
        <taxon>organismal metagenomes</taxon>
    </lineage>
</organism>
<evidence type="ECO:0000313" key="2">
    <source>
        <dbReference type="EMBL" id="QJA82239.1"/>
    </source>
</evidence>
<dbReference type="EMBL" id="MT142483">
    <property type="protein sequence ID" value="QJA82239.1"/>
    <property type="molecule type" value="Genomic_DNA"/>
</dbReference>